<organism evidence="1 2">
    <name type="scientific">Entamoeba invadens IP1</name>
    <dbReference type="NCBI Taxonomy" id="370355"/>
    <lineage>
        <taxon>Eukaryota</taxon>
        <taxon>Amoebozoa</taxon>
        <taxon>Evosea</taxon>
        <taxon>Archamoebae</taxon>
        <taxon>Mastigamoebida</taxon>
        <taxon>Entamoebidae</taxon>
        <taxon>Entamoeba</taxon>
    </lineage>
</organism>
<name>A0A0A1UBE3_ENTIV</name>
<dbReference type="RefSeq" id="XP_004259210.1">
    <property type="nucleotide sequence ID" value="XM_004259162.1"/>
</dbReference>
<proteinExistence type="predicted"/>
<evidence type="ECO:0000313" key="1">
    <source>
        <dbReference type="EMBL" id="ELP92439.1"/>
    </source>
</evidence>
<keyword evidence="2" id="KW-1185">Reference proteome</keyword>
<dbReference type="VEuPathDB" id="AmoebaDB:EIN_334360"/>
<reference evidence="1 2" key="1">
    <citation type="submission" date="2012-10" db="EMBL/GenBank/DDBJ databases">
        <authorList>
            <person name="Zafar N."/>
            <person name="Inman J."/>
            <person name="Hall N."/>
            <person name="Lorenzi H."/>
            <person name="Caler E."/>
        </authorList>
    </citation>
    <scope>NUCLEOTIDE SEQUENCE [LARGE SCALE GENOMIC DNA]</scope>
    <source>
        <strain evidence="1 2">IP1</strain>
    </source>
</reference>
<dbReference type="AlphaFoldDB" id="A0A0A1UBE3"/>
<evidence type="ECO:0000313" key="2">
    <source>
        <dbReference type="Proteomes" id="UP000014680"/>
    </source>
</evidence>
<dbReference type="KEGG" id="eiv:EIN_334360"/>
<gene>
    <name evidence="1" type="ORF">EIN_334360</name>
</gene>
<dbReference type="Proteomes" id="UP000014680">
    <property type="component" value="Unassembled WGS sequence"/>
</dbReference>
<protein>
    <submittedName>
        <fullName evidence="1">Uncharacterized protein</fullName>
    </submittedName>
</protein>
<dbReference type="GeneID" id="14891399"/>
<sequence length="254" mass="29082">MGNTLTKSPPSCSCQKCIDGPPDQREGGIIIYGPPSYYTNELFNFITGNITEETNEPMDDYERYYYMSSMSQTITEVYKTLTLTIQIEIVEDIEDLHRTLCNINCSFVIFEIDLNDRTTLTSISDALFKLKEMKKSDDVCSLEYSYNLPKDYFIIGTHGNAESTTNSVTRADLTHLKEESGVWGYTEFAPRSENIFLQRNVIHNILERAKDVIVLYGRVGWKVMKPVILLYDSTPVKEVTTRVQLTLKMGWTLV</sequence>
<accession>A0A0A1UBE3</accession>
<dbReference type="EMBL" id="KB206369">
    <property type="protein sequence ID" value="ELP92439.1"/>
    <property type="molecule type" value="Genomic_DNA"/>
</dbReference>